<keyword evidence="12" id="KW-0472">Membrane</keyword>
<dbReference type="InterPro" id="IPR036396">
    <property type="entry name" value="Cyt_P450_sf"/>
</dbReference>
<dbReference type="GO" id="GO:0016020">
    <property type="term" value="C:membrane"/>
    <property type="evidence" value="ECO:0007669"/>
    <property type="project" value="UniProtKB-SubCell"/>
</dbReference>
<comment type="cofactor">
    <cofactor evidence="1">
        <name>heme</name>
        <dbReference type="ChEBI" id="CHEBI:30413"/>
    </cofactor>
</comment>
<dbReference type="Pfam" id="PF00067">
    <property type="entry name" value="p450"/>
    <property type="match status" value="1"/>
</dbReference>
<dbReference type="GO" id="GO:0020037">
    <property type="term" value="F:heme binding"/>
    <property type="evidence" value="ECO:0007669"/>
    <property type="project" value="InterPro"/>
</dbReference>
<keyword evidence="11" id="KW-0503">Monooxygenase</keyword>
<comment type="similarity">
    <text evidence="4">Belongs to the cytochrome P450 family.</text>
</comment>
<organism evidence="13 14">
    <name type="scientific">Rhizopogon vesiculosus</name>
    <dbReference type="NCBI Taxonomy" id="180088"/>
    <lineage>
        <taxon>Eukaryota</taxon>
        <taxon>Fungi</taxon>
        <taxon>Dikarya</taxon>
        <taxon>Basidiomycota</taxon>
        <taxon>Agaricomycotina</taxon>
        <taxon>Agaricomycetes</taxon>
        <taxon>Agaricomycetidae</taxon>
        <taxon>Boletales</taxon>
        <taxon>Suillineae</taxon>
        <taxon>Rhizopogonaceae</taxon>
        <taxon>Rhizopogon</taxon>
    </lineage>
</organism>
<dbReference type="Proteomes" id="UP000183567">
    <property type="component" value="Unassembled WGS sequence"/>
</dbReference>
<evidence type="ECO:0000256" key="9">
    <source>
        <dbReference type="ARBA" id="ARBA00023002"/>
    </source>
</evidence>
<dbReference type="InterPro" id="IPR050121">
    <property type="entry name" value="Cytochrome_P450_monoxygenase"/>
</dbReference>
<dbReference type="EMBL" id="LVVM01001513">
    <property type="protein sequence ID" value="OJA18401.1"/>
    <property type="molecule type" value="Genomic_DNA"/>
</dbReference>
<dbReference type="Gene3D" id="1.10.630.10">
    <property type="entry name" value="Cytochrome P450"/>
    <property type="match status" value="1"/>
</dbReference>
<dbReference type="GO" id="GO:0016705">
    <property type="term" value="F:oxidoreductase activity, acting on paired donors, with incorporation or reduction of molecular oxygen"/>
    <property type="evidence" value="ECO:0007669"/>
    <property type="project" value="InterPro"/>
</dbReference>
<dbReference type="PANTHER" id="PTHR24305">
    <property type="entry name" value="CYTOCHROME P450"/>
    <property type="match status" value="1"/>
</dbReference>
<protein>
    <recommendedName>
        <fullName evidence="15">Cytochrome P450</fullName>
    </recommendedName>
</protein>
<dbReference type="OrthoDB" id="1470350at2759"/>
<evidence type="ECO:0000256" key="2">
    <source>
        <dbReference type="ARBA" id="ARBA00004370"/>
    </source>
</evidence>
<comment type="subcellular location">
    <subcellularLocation>
        <location evidence="2">Membrane</location>
    </subcellularLocation>
</comment>
<dbReference type="GO" id="GO:0005506">
    <property type="term" value="F:iron ion binding"/>
    <property type="evidence" value="ECO:0007669"/>
    <property type="project" value="InterPro"/>
</dbReference>
<evidence type="ECO:0000256" key="4">
    <source>
        <dbReference type="ARBA" id="ARBA00010617"/>
    </source>
</evidence>
<comment type="caution">
    <text evidence="13">The sequence shown here is derived from an EMBL/GenBank/DDBJ whole genome shotgun (WGS) entry which is preliminary data.</text>
</comment>
<evidence type="ECO:0000313" key="14">
    <source>
        <dbReference type="Proteomes" id="UP000183567"/>
    </source>
</evidence>
<name>A0A1J8QYC4_9AGAM</name>
<keyword evidence="9" id="KW-0560">Oxidoreductase</keyword>
<keyword evidence="14" id="KW-1185">Reference proteome</keyword>
<keyword evidence="6" id="KW-0812">Transmembrane</keyword>
<dbReference type="SUPFAM" id="SSF48264">
    <property type="entry name" value="Cytochrome P450"/>
    <property type="match status" value="1"/>
</dbReference>
<evidence type="ECO:0000256" key="10">
    <source>
        <dbReference type="ARBA" id="ARBA00023004"/>
    </source>
</evidence>
<keyword evidence="10" id="KW-0408">Iron</keyword>
<evidence type="ECO:0000256" key="1">
    <source>
        <dbReference type="ARBA" id="ARBA00001971"/>
    </source>
</evidence>
<comment type="pathway">
    <text evidence="3">Secondary metabolite biosynthesis; terpenoid biosynthesis.</text>
</comment>
<accession>A0A1J8QYC4</accession>
<evidence type="ECO:0008006" key="15">
    <source>
        <dbReference type="Google" id="ProtNLM"/>
    </source>
</evidence>
<dbReference type="InterPro" id="IPR001128">
    <property type="entry name" value="Cyt_P450"/>
</dbReference>
<dbReference type="GO" id="GO:0004497">
    <property type="term" value="F:monooxygenase activity"/>
    <property type="evidence" value="ECO:0007669"/>
    <property type="project" value="UniProtKB-KW"/>
</dbReference>
<dbReference type="AlphaFoldDB" id="A0A1J8QYC4"/>
<keyword evidence="5" id="KW-0349">Heme</keyword>
<evidence type="ECO:0000256" key="11">
    <source>
        <dbReference type="ARBA" id="ARBA00023033"/>
    </source>
</evidence>
<evidence type="ECO:0000256" key="5">
    <source>
        <dbReference type="ARBA" id="ARBA00022617"/>
    </source>
</evidence>
<evidence type="ECO:0000256" key="7">
    <source>
        <dbReference type="ARBA" id="ARBA00022723"/>
    </source>
</evidence>
<keyword evidence="7" id="KW-0479">Metal-binding</keyword>
<dbReference type="PRINTS" id="PR00463">
    <property type="entry name" value="EP450I"/>
</dbReference>
<dbReference type="InterPro" id="IPR002401">
    <property type="entry name" value="Cyt_P450_E_grp-I"/>
</dbReference>
<dbReference type="PANTHER" id="PTHR24305:SF166">
    <property type="entry name" value="CYTOCHROME P450 12A4, MITOCHONDRIAL-RELATED"/>
    <property type="match status" value="1"/>
</dbReference>
<gene>
    <name evidence="13" type="ORF">AZE42_06398</name>
</gene>
<sequence length="231" mass="26118">MDAIGEAGFDVNFGCIDNNENALGRAYSNLLADIFGSRSDREIFFQGVLRYIPSRILEYLMKRSENPRIVRMREVGSLATSVARQMVKEKAEVLLQGKGSRDVFSLLVKANMDTDAKAKLTEEELIGQMRTIIFGGYDTTSTTISWGFLELARHPEIQSRFRAEIRETESTIHRRGDAEFTVADFDDMPYTAAVMEEILRFCPVGYHIYRFASQDDIAVTANHYALRGGHP</sequence>
<proteinExistence type="inferred from homology"/>
<reference evidence="13 14" key="1">
    <citation type="submission" date="2016-03" db="EMBL/GenBank/DDBJ databases">
        <title>Comparative genomics of the ectomycorrhizal sister species Rhizopogon vinicolor and Rhizopogon vesiculosus (Basidiomycota: Boletales) reveals a divergence of the mating type B locus.</title>
        <authorList>
            <person name="Mujic A.B."/>
            <person name="Kuo A."/>
            <person name="Tritt A."/>
            <person name="Lipzen A."/>
            <person name="Chen C."/>
            <person name="Johnson J."/>
            <person name="Sharma A."/>
            <person name="Barry K."/>
            <person name="Grigoriev I.V."/>
            <person name="Spatafora J.W."/>
        </authorList>
    </citation>
    <scope>NUCLEOTIDE SEQUENCE [LARGE SCALE GENOMIC DNA]</scope>
    <source>
        <strain evidence="13 14">AM-OR11-056</strain>
    </source>
</reference>
<keyword evidence="8" id="KW-1133">Transmembrane helix</keyword>
<evidence type="ECO:0000256" key="12">
    <source>
        <dbReference type="ARBA" id="ARBA00023136"/>
    </source>
</evidence>
<evidence type="ECO:0000313" key="13">
    <source>
        <dbReference type="EMBL" id="OJA18401.1"/>
    </source>
</evidence>
<evidence type="ECO:0000256" key="3">
    <source>
        <dbReference type="ARBA" id="ARBA00004721"/>
    </source>
</evidence>
<dbReference type="PRINTS" id="PR00385">
    <property type="entry name" value="P450"/>
</dbReference>
<evidence type="ECO:0000256" key="6">
    <source>
        <dbReference type="ARBA" id="ARBA00022692"/>
    </source>
</evidence>
<dbReference type="STRING" id="180088.A0A1J8QYC4"/>
<evidence type="ECO:0000256" key="8">
    <source>
        <dbReference type="ARBA" id="ARBA00022989"/>
    </source>
</evidence>